<organism evidence="8 9">
    <name type="scientific">Sphingobacterium hotanense</name>
    <dbReference type="NCBI Taxonomy" id="649196"/>
    <lineage>
        <taxon>Bacteria</taxon>
        <taxon>Pseudomonadati</taxon>
        <taxon>Bacteroidota</taxon>
        <taxon>Sphingobacteriia</taxon>
        <taxon>Sphingobacteriales</taxon>
        <taxon>Sphingobacteriaceae</taxon>
        <taxon>Sphingobacterium</taxon>
    </lineage>
</organism>
<comment type="caution">
    <text evidence="8">The sequence shown here is derived from an EMBL/GenBank/DDBJ whole genome shotgun (WGS) entry which is preliminary data.</text>
</comment>
<dbReference type="PROSITE" id="PS51352">
    <property type="entry name" value="THIOREDOXIN_2"/>
    <property type="match status" value="1"/>
</dbReference>
<dbReference type="NCBIfam" id="NF001808">
    <property type="entry name" value="PRK00522.1"/>
    <property type="match status" value="1"/>
</dbReference>
<dbReference type="InterPro" id="IPR036249">
    <property type="entry name" value="Thioredoxin-like_sf"/>
</dbReference>
<gene>
    <name evidence="6 8" type="primary">tpx</name>
    <name evidence="8" type="ORF">HX018_12765</name>
</gene>
<evidence type="ECO:0000256" key="6">
    <source>
        <dbReference type="HAMAP-Rule" id="MF_00269"/>
    </source>
</evidence>
<dbReference type="PROSITE" id="PS01265">
    <property type="entry name" value="TPX"/>
    <property type="match status" value="1"/>
</dbReference>
<keyword evidence="5 6" id="KW-0676">Redox-active center</keyword>
<dbReference type="PANTHER" id="PTHR43110:SF1">
    <property type="entry name" value="THIOL PEROXIDASE"/>
    <property type="match status" value="1"/>
</dbReference>
<dbReference type="Proteomes" id="UP001170954">
    <property type="component" value="Unassembled WGS sequence"/>
</dbReference>
<evidence type="ECO:0000313" key="8">
    <source>
        <dbReference type="EMBL" id="MDM1049107.1"/>
    </source>
</evidence>
<keyword evidence="3 6" id="KW-0560">Oxidoreductase</keyword>
<evidence type="ECO:0000256" key="2">
    <source>
        <dbReference type="ARBA" id="ARBA00022862"/>
    </source>
</evidence>
<dbReference type="EMBL" id="JACAGK010000037">
    <property type="protein sequence ID" value="MDM1049107.1"/>
    <property type="molecule type" value="Genomic_DNA"/>
</dbReference>
<dbReference type="GO" id="GO:0004601">
    <property type="term" value="F:peroxidase activity"/>
    <property type="evidence" value="ECO:0007669"/>
    <property type="project" value="UniProtKB-KW"/>
</dbReference>
<comment type="function">
    <text evidence="6">Thiol-specific peroxidase that catalyzes the reduction of hydrogen peroxide and organic hydroperoxides to water and alcohols, respectively. Plays a role in cell protection against oxidative stress by detoxifying peroxides.</text>
</comment>
<dbReference type="InterPro" id="IPR013766">
    <property type="entry name" value="Thioredoxin_domain"/>
</dbReference>
<comment type="subunit">
    <text evidence="6">Homodimer.</text>
</comment>
<comment type="similarity">
    <text evidence="6">Belongs to the peroxiredoxin family. Tpx subfamily.</text>
</comment>
<feature type="disulfide bond" description="Redox-active" evidence="6">
    <location>
        <begin position="60"/>
        <end position="94"/>
    </location>
</feature>
<dbReference type="SUPFAM" id="SSF52833">
    <property type="entry name" value="Thioredoxin-like"/>
    <property type="match status" value="1"/>
</dbReference>
<feature type="active site" description="Cysteine sulfenic acid (-SOH) intermediate" evidence="6">
    <location>
        <position position="60"/>
    </location>
</feature>
<reference evidence="8" key="1">
    <citation type="submission" date="2020-06" db="EMBL/GenBank/DDBJ databases">
        <authorList>
            <person name="Dong N."/>
        </authorList>
    </citation>
    <scope>NUCLEOTIDE SEQUENCE</scope>
    <source>
        <strain evidence="8">R1692</strain>
    </source>
</reference>
<evidence type="ECO:0000313" key="9">
    <source>
        <dbReference type="Proteomes" id="UP001170954"/>
    </source>
</evidence>
<dbReference type="InterPro" id="IPR002065">
    <property type="entry name" value="TPX"/>
</dbReference>
<dbReference type="InterPro" id="IPR018219">
    <property type="entry name" value="Tpx_CS"/>
</dbReference>
<evidence type="ECO:0000256" key="3">
    <source>
        <dbReference type="ARBA" id="ARBA00023002"/>
    </source>
</evidence>
<comment type="miscellaneous">
    <text evidence="6">The active site is a conserved redox-active cysteine residue, the peroxidatic cysteine (C(P)), which makes the nucleophilic attack on the peroxide substrate. The peroxide oxidizes the C(P)-SH to cysteine sulfenic acid (C(P)-SOH), which then reacts with another cysteine residue, the resolving cysteine (C(R)), to form a disulfide bridge. The disulfide is subsequently reduced by an appropriate electron donor to complete the catalytic cycle. In this atypical 2-Cys peroxiredoxin, C(R) is present in the same subunit to form an intramolecular disulfide. The disulfide is subsequently reduced by thioredoxin.</text>
</comment>
<proteinExistence type="inferred from homology"/>
<dbReference type="RefSeq" id="WP_149524884.1">
    <property type="nucleotide sequence ID" value="NZ_CP030848.1"/>
</dbReference>
<dbReference type="Pfam" id="PF08534">
    <property type="entry name" value="Redoxin"/>
    <property type="match status" value="1"/>
</dbReference>
<dbReference type="EC" id="1.11.1.24" evidence="6"/>
<dbReference type="Gene3D" id="3.40.30.10">
    <property type="entry name" value="Glutaredoxin"/>
    <property type="match status" value="1"/>
</dbReference>
<sequence>MAQIKFKGNAVHSEGNLPKVGDTAPNFTLTAGDLSSKSLSDFKGKKVILNIFPSIDTGTCAASVRQFNEKATSLDNTVVLGISKDLPFAHSRFCAAEGIENVITLSDFKDNAFADAYGVKFADGPLAGLLSRSVVVIDEEGKVVYTEQVEETTEEPDYDKALASI</sequence>
<keyword evidence="1 6" id="KW-0575">Peroxidase</keyword>
<dbReference type="InterPro" id="IPR050455">
    <property type="entry name" value="Tpx_Peroxidase_subfamily"/>
</dbReference>
<evidence type="ECO:0000256" key="4">
    <source>
        <dbReference type="ARBA" id="ARBA00023157"/>
    </source>
</evidence>
<evidence type="ECO:0000259" key="7">
    <source>
        <dbReference type="PROSITE" id="PS51352"/>
    </source>
</evidence>
<dbReference type="InterPro" id="IPR013740">
    <property type="entry name" value="Redoxin"/>
</dbReference>
<accession>A0ABT7NPC9</accession>
<dbReference type="PANTHER" id="PTHR43110">
    <property type="entry name" value="THIOL PEROXIDASE"/>
    <property type="match status" value="1"/>
</dbReference>
<keyword evidence="9" id="KW-1185">Reference proteome</keyword>
<dbReference type="HAMAP" id="MF_00269">
    <property type="entry name" value="Tpx"/>
    <property type="match status" value="1"/>
</dbReference>
<comment type="catalytic activity">
    <reaction evidence="6">
        <text>a hydroperoxide + [thioredoxin]-dithiol = an alcohol + [thioredoxin]-disulfide + H2O</text>
        <dbReference type="Rhea" id="RHEA:62620"/>
        <dbReference type="Rhea" id="RHEA-COMP:10698"/>
        <dbReference type="Rhea" id="RHEA-COMP:10700"/>
        <dbReference type="ChEBI" id="CHEBI:15377"/>
        <dbReference type="ChEBI" id="CHEBI:29950"/>
        <dbReference type="ChEBI" id="CHEBI:30879"/>
        <dbReference type="ChEBI" id="CHEBI:35924"/>
        <dbReference type="ChEBI" id="CHEBI:50058"/>
        <dbReference type="EC" id="1.11.1.24"/>
    </reaction>
</comment>
<reference evidence="8" key="2">
    <citation type="journal article" date="2022" name="Sci. Total Environ.">
        <title>Prevalence, transmission, and molecular epidemiology of tet(X)-positive bacteria among humans, animals, and environmental niches in China: An epidemiological, and genomic-based study.</title>
        <authorList>
            <person name="Dong N."/>
            <person name="Zeng Y."/>
            <person name="Cai C."/>
            <person name="Sun C."/>
            <person name="Lu J."/>
            <person name="Liu C."/>
            <person name="Zhou H."/>
            <person name="Sun Q."/>
            <person name="Shu L."/>
            <person name="Wang H."/>
            <person name="Wang Y."/>
            <person name="Wang S."/>
            <person name="Wu C."/>
            <person name="Chan E.W."/>
            <person name="Chen G."/>
            <person name="Shen Z."/>
            <person name="Chen S."/>
            <person name="Zhang R."/>
        </authorList>
    </citation>
    <scope>NUCLEOTIDE SEQUENCE</scope>
    <source>
        <strain evidence="8">R1692</strain>
    </source>
</reference>
<protein>
    <recommendedName>
        <fullName evidence="6">Thiol peroxidase</fullName>
        <shortName evidence="6">Tpx</shortName>
        <ecNumber evidence="6">1.11.1.24</ecNumber>
    </recommendedName>
    <alternativeName>
        <fullName evidence="6">Peroxiredoxin tpx</fullName>
        <shortName evidence="6">Prx</shortName>
    </alternativeName>
    <alternativeName>
        <fullName evidence="6">Thioredoxin peroxidase</fullName>
    </alternativeName>
    <alternativeName>
        <fullName evidence="6">Thioredoxin-dependent peroxiredoxin</fullName>
    </alternativeName>
</protein>
<dbReference type="CDD" id="cd03014">
    <property type="entry name" value="PRX_Atyp2cys"/>
    <property type="match status" value="1"/>
</dbReference>
<evidence type="ECO:0000256" key="5">
    <source>
        <dbReference type="ARBA" id="ARBA00023284"/>
    </source>
</evidence>
<evidence type="ECO:0000256" key="1">
    <source>
        <dbReference type="ARBA" id="ARBA00022559"/>
    </source>
</evidence>
<name>A0ABT7NPC9_9SPHI</name>
<keyword evidence="2 6" id="KW-0049">Antioxidant</keyword>
<feature type="domain" description="Thioredoxin" evidence="7">
    <location>
        <begin position="18"/>
        <end position="165"/>
    </location>
</feature>
<keyword evidence="4 6" id="KW-1015">Disulfide bond</keyword>